<dbReference type="InterPro" id="IPR000835">
    <property type="entry name" value="HTH_MarR-typ"/>
</dbReference>
<dbReference type="CDD" id="cd00090">
    <property type="entry name" value="HTH_ARSR"/>
    <property type="match status" value="1"/>
</dbReference>
<dbReference type="RefSeq" id="WP_167207906.1">
    <property type="nucleotide sequence ID" value="NZ_CP050063.1"/>
</dbReference>
<gene>
    <name evidence="4" type="ORF">G8759_11080</name>
</gene>
<dbReference type="Proteomes" id="UP000501802">
    <property type="component" value="Chromosome"/>
</dbReference>
<dbReference type="Pfam" id="PF12802">
    <property type="entry name" value="MarR_2"/>
    <property type="match status" value="1"/>
</dbReference>
<dbReference type="CDD" id="cd04301">
    <property type="entry name" value="NAT_SF"/>
    <property type="match status" value="1"/>
</dbReference>
<dbReference type="EMBL" id="CP050063">
    <property type="protein sequence ID" value="QIP13129.1"/>
    <property type="molecule type" value="Genomic_DNA"/>
</dbReference>
<dbReference type="GO" id="GO:0008080">
    <property type="term" value="F:N-acetyltransferase activity"/>
    <property type="evidence" value="ECO:0007669"/>
    <property type="project" value="InterPro"/>
</dbReference>
<keyword evidence="5" id="KW-1185">Reference proteome</keyword>
<accession>A0A6G9ALB7</accession>
<sequence length="324" mass="36853">MDFMAEMAELALASRLRRLSDLYWQGVTATYRQSGVDFDVRWATIFVLIARQGPVAVMEIADRLGITHPAVIQVINELEKHGLIVSAKSEQDGRKRLLSLSQTGQDMLPKLQPLWDAFITVNRQMLARQTHNMLISLQEMEAQLAERTFFDRIQDQLNTNKSQQLAMSNIAIVSYSPEYQSDFKRLNIEWIEKYFRVEQHDLEQLDHPEIYILPNKGQIFFAKTDNQIIGCVAMVNTGTTERGDSSFELAKMAVSPDARGRGVGKLLCLAAIDYARQIGVKTVWLESNRVLTPALTMYASVGFREVPRVPTPYARADIRMEINL</sequence>
<feature type="domain" description="N-acetyltransferase" evidence="3">
    <location>
        <begin position="170"/>
        <end position="324"/>
    </location>
</feature>
<dbReference type="InterPro" id="IPR011991">
    <property type="entry name" value="ArsR-like_HTH"/>
</dbReference>
<dbReference type="SUPFAM" id="SSF46785">
    <property type="entry name" value="Winged helix' DNA-binding domain"/>
    <property type="match status" value="1"/>
</dbReference>
<feature type="domain" description="HTH marR-type" evidence="2">
    <location>
        <begin position="9"/>
        <end position="146"/>
    </location>
</feature>
<reference evidence="4 5" key="1">
    <citation type="submission" date="2020-03" db="EMBL/GenBank/DDBJ databases">
        <authorList>
            <person name="Kim M.K."/>
        </authorList>
    </citation>
    <scope>NUCLEOTIDE SEQUENCE [LARGE SCALE GENOMIC DNA]</scope>
    <source>
        <strain evidence="4 5">BT328</strain>
    </source>
</reference>
<evidence type="ECO:0000313" key="5">
    <source>
        <dbReference type="Proteomes" id="UP000501802"/>
    </source>
</evidence>
<dbReference type="InterPro" id="IPR036390">
    <property type="entry name" value="WH_DNA-bd_sf"/>
</dbReference>
<dbReference type="InterPro" id="IPR000182">
    <property type="entry name" value="GNAT_dom"/>
</dbReference>
<dbReference type="PANTHER" id="PTHR13947">
    <property type="entry name" value="GNAT FAMILY N-ACETYLTRANSFERASE"/>
    <property type="match status" value="1"/>
</dbReference>
<evidence type="ECO:0000313" key="4">
    <source>
        <dbReference type="EMBL" id="QIP13129.1"/>
    </source>
</evidence>
<dbReference type="KEGG" id="spib:G8759_11080"/>
<dbReference type="Gene3D" id="1.10.10.10">
    <property type="entry name" value="Winged helix-like DNA-binding domain superfamily/Winged helix DNA-binding domain"/>
    <property type="match status" value="1"/>
</dbReference>
<dbReference type="GO" id="GO:0003700">
    <property type="term" value="F:DNA-binding transcription factor activity"/>
    <property type="evidence" value="ECO:0007669"/>
    <property type="project" value="InterPro"/>
</dbReference>
<protein>
    <submittedName>
        <fullName evidence="4">Bifunctional helix-turn-helix transcriptional regulator/GNAT family N-acetyltransferase</fullName>
    </submittedName>
</protein>
<dbReference type="AlphaFoldDB" id="A0A6G9ALB7"/>
<evidence type="ECO:0000259" key="2">
    <source>
        <dbReference type="PROSITE" id="PS50995"/>
    </source>
</evidence>
<dbReference type="PANTHER" id="PTHR13947:SF37">
    <property type="entry name" value="LD18367P"/>
    <property type="match status" value="1"/>
</dbReference>
<proteinExistence type="predicted"/>
<dbReference type="Gene3D" id="3.40.630.30">
    <property type="match status" value="1"/>
</dbReference>
<evidence type="ECO:0000256" key="1">
    <source>
        <dbReference type="ARBA" id="ARBA00022679"/>
    </source>
</evidence>
<dbReference type="Pfam" id="PF00583">
    <property type="entry name" value="Acetyltransf_1"/>
    <property type="match status" value="1"/>
</dbReference>
<dbReference type="PROSITE" id="PS50995">
    <property type="entry name" value="HTH_MARR_2"/>
    <property type="match status" value="1"/>
</dbReference>
<evidence type="ECO:0000259" key="3">
    <source>
        <dbReference type="PROSITE" id="PS51186"/>
    </source>
</evidence>
<dbReference type="PROSITE" id="PS51186">
    <property type="entry name" value="GNAT"/>
    <property type="match status" value="1"/>
</dbReference>
<keyword evidence="1 4" id="KW-0808">Transferase</keyword>
<dbReference type="InterPro" id="IPR016181">
    <property type="entry name" value="Acyl_CoA_acyltransferase"/>
</dbReference>
<dbReference type="InterPro" id="IPR050769">
    <property type="entry name" value="NAT_camello-type"/>
</dbReference>
<dbReference type="InterPro" id="IPR036388">
    <property type="entry name" value="WH-like_DNA-bd_sf"/>
</dbReference>
<name>A0A6G9ALB7_9BACT</name>
<organism evidence="4 5">
    <name type="scientific">Spirosoma aureum</name>
    <dbReference type="NCBI Taxonomy" id="2692134"/>
    <lineage>
        <taxon>Bacteria</taxon>
        <taxon>Pseudomonadati</taxon>
        <taxon>Bacteroidota</taxon>
        <taxon>Cytophagia</taxon>
        <taxon>Cytophagales</taxon>
        <taxon>Cytophagaceae</taxon>
        <taxon>Spirosoma</taxon>
    </lineage>
</organism>
<dbReference type="SMART" id="SM00347">
    <property type="entry name" value="HTH_MARR"/>
    <property type="match status" value="1"/>
</dbReference>
<dbReference type="SUPFAM" id="SSF55729">
    <property type="entry name" value="Acyl-CoA N-acyltransferases (Nat)"/>
    <property type="match status" value="1"/>
</dbReference>